<dbReference type="GO" id="GO:0016301">
    <property type="term" value="F:kinase activity"/>
    <property type="evidence" value="ECO:0007669"/>
    <property type="project" value="UniProtKB-KW"/>
</dbReference>
<keyword evidence="8" id="KW-1185">Reference proteome</keyword>
<reference evidence="7 8" key="1">
    <citation type="submission" date="2019-08" db="EMBL/GenBank/DDBJ databases">
        <title>Calorimonas adulescens gen. nov., sp. nov., an anaerobic thermophilic bacterium from Sakhalin hot spring.</title>
        <authorList>
            <person name="Khomyakova M.A."/>
            <person name="Merkel A.Y."/>
            <person name="Novikov A."/>
            <person name="Bonch-Osmolovskaya E.A."/>
            <person name="Slobodkin A.I."/>
        </authorList>
    </citation>
    <scope>NUCLEOTIDE SEQUENCE [LARGE SCALE GENOMIC DNA]</scope>
    <source>
        <strain evidence="7 8">A05MB</strain>
    </source>
</reference>
<evidence type="ECO:0000259" key="6">
    <source>
        <dbReference type="Pfam" id="PF00294"/>
    </source>
</evidence>
<keyword evidence="4 7" id="KW-0418">Kinase</keyword>
<dbReference type="GO" id="GO:0005524">
    <property type="term" value="F:ATP binding"/>
    <property type="evidence" value="ECO:0007669"/>
    <property type="project" value="UniProtKB-KW"/>
</dbReference>
<name>A0A5D8QHK8_9THEO</name>
<dbReference type="InterPro" id="IPR011611">
    <property type="entry name" value="PfkB_dom"/>
</dbReference>
<dbReference type="EMBL" id="VTPS01000004">
    <property type="protein sequence ID" value="TZE82778.1"/>
    <property type="molecule type" value="Genomic_DNA"/>
</dbReference>
<evidence type="ECO:0000256" key="3">
    <source>
        <dbReference type="ARBA" id="ARBA00022741"/>
    </source>
</evidence>
<evidence type="ECO:0000256" key="2">
    <source>
        <dbReference type="ARBA" id="ARBA00022679"/>
    </source>
</evidence>
<dbReference type="PROSITE" id="PS00584">
    <property type="entry name" value="PFKB_KINASES_2"/>
    <property type="match status" value="1"/>
</dbReference>
<evidence type="ECO:0000256" key="4">
    <source>
        <dbReference type="ARBA" id="ARBA00022777"/>
    </source>
</evidence>
<keyword evidence="3" id="KW-0547">Nucleotide-binding</keyword>
<comment type="caution">
    <text evidence="7">The sequence shown here is derived from an EMBL/GenBank/DDBJ whole genome shotgun (WGS) entry which is preliminary data.</text>
</comment>
<dbReference type="PANTHER" id="PTHR43085:SF1">
    <property type="entry name" value="PSEUDOURIDINE KINASE-RELATED"/>
    <property type="match status" value="1"/>
</dbReference>
<evidence type="ECO:0000313" key="8">
    <source>
        <dbReference type="Proteomes" id="UP000322976"/>
    </source>
</evidence>
<dbReference type="InterPro" id="IPR050306">
    <property type="entry name" value="PfkB_Carbo_kinase"/>
</dbReference>
<accession>A0A5D8QHK8</accession>
<keyword evidence="2" id="KW-0808">Transferase</keyword>
<dbReference type="CDD" id="cd01166">
    <property type="entry name" value="KdgK"/>
    <property type="match status" value="1"/>
</dbReference>
<dbReference type="Pfam" id="PF00294">
    <property type="entry name" value="PfkB"/>
    <property type="match status" value="1"/>
</dbReference>
<protein>
    <submittedName>
        <fullName evidence="7">Sugar kinase</fullName>
    </submittedName>
</protein>
<dbReference type="Gene3D" id="3.40.1190.20">
    <property type="match status" value="1"/>
</dbReference>
<evidence type="ECO:0000256" key="1">
    <source>
        <dbReference type="ARBA" id="ARBA00010688"/>
    </source>
</evidence>
<dbReference type="Proteomes" id="UP000322976">
    <property type="component" value="Unassembled WGS sequence"/>
</dbReference>
<dbReference type="InterPro" id="IPR002173">
    <property type="entry name" value="Carboh/pur_kinase_PfkB_CS"/>
</dbReference>
<keyword evidence="5" id="KW-0067">ATP-binding</keyword>
<comment type="similarity">
    <text evidence="1">Belongs to the carbohydrate kinase PfkB family.</text>
</comment>
<dbReference type="AlphaFoldDB" id="A0A5D8QHK8"/>
<evidence type="ECO:0000313" key="7">
    <source>
        <dbReference type="EMBL" id="TZE82778.1"/>
    </source>
</evidence>
<dbReference type="InterPro" id="IPR029056">
    <property type="entry name" value="Ribokinase-like"/>
</dbReference>
<evidence type="ECO:0000256" key="5">
    <source>
        <dbReference type="ARBA" id="ARBA00022840"/>
    </source>
</evidence>
<gene>
    <name evidence="7" type="ORF">FWJ32_04055</name>
</gene>
<organism evidence="7 8">
    <name type="scientific">Calorimonas adulescens</name>
    <dbReference type="NCBI Taxonomy" id="2606906"/>
    <lineage>
        <taxon>Bacteria</taxon>
        <taxon>Bacillati</taxon>
        <taxon>Bacillota</taxon>
        <taxon>Clostridia</taxon>
        <taxon>Thermoanaerobacterales</taxon>
        <taxon>Thermoanaerobacteraceae</taxon>
        <taxon>Calorimonas</taxon>
    </lineage>
</organism>
<dbReference type="RefSeq" id="WP_149544692.1">
    <property type="nucleotide sequence ID" value="NZ_VTPS01000004.1"/>
</dbReference>
<feature type="domain" description="Carbohydrate kinase PfkB" evidence="6">
    <location>
        <begin position="1"/>
        <end position="300"/>
    </location>
</feature>
<dbReference type="PANTHER" id="PTHR43085">
    <property type="entry name" value="HEXOKINASE FAMILY MEMBER"/>
    <property type="match status" value="1"/>
</dbReference>
<dbReference type="SUPFAM" id="SSF53613">
    <property type="entry name" value="Ribokinase-like"/>
    <property type="match status" value="1"/>
</dbReference>
<sequence length="316" mass="34936">MPEVVTIGETMILFSPTCTGSLQYVNYFQKQVGGAESNFAIGIVRLGHTAGWISKVGDDPFGKYLVSFIRGEGVDTSRVRVDNEAPTAVYFKEFHEMRNPKVYYYRAGSAASRMRPEDLDEDYMSKAKILHITGITPALSTSAKETVYKSIEIARKHNLTISFDPNIRKKLWSEEECRNTILDIAGKVDIIMPGIEEARFLLGEGSPEDYCRKFLGMGIKTVAMKMGKDGCVVAEKDIIQRVHGRVIDNIVDPVGAGDGFDAGFITGILNGWDIIECAKLANDVGAFVVTVNGDVEGLPTMEEVMEFRGERNVVDR</sequence>
<proteinExistence type="inferred from homology"/>